<dbReference type="GO" id="GO:0009398">
    <property type="term" value="P:FMN biosynthetic process"/>
    <property type="evidence" value="ECO:0007669"/>
    <property type="project" value="UniProtKB-UniPathway"/>
</dbReference>
<comment type="function">
    <text evidence="1">Catalyzes the phosphorylation of riboflavin (vitamin B2) to form flavin mononucleotide (FMN) coenzyme.</text>
</comment>
<dbReference type="UniPathway" id="UPA00276">
    <property type="reaction ID" value="UER00406"/>
</dbReference>
<evidence type="ECO:0000256" key="9">
    <source>
        <dbReference type="ARBA" id="ARBA00022741"/>
    </source>
</evidence>
<dbReference type="SUPFAM" id="SSF82114">
    <property type="entry name" value="Riboflavin kinase-like"/>
    <property type="match status" value="1"/>
</dbReference>
<dbReference type="FunCoup" id="A0A1E5R7J2">
    <property type="interactions" value="372"/>
</dbReference>
<dbReference type="InterPro" id="IPR023468">
    <property type="entry name" value="Riboflavin_kinase"/>
</dbReference>
<organism evidence="13 14">
    <name type="scientific">Hanseniaspora osmophila</name>
    <dbReference type="NCBI Taxonomy" id="56408"/>
    <lineage>
        <taxon>Eukaryota</taxon>
        <taxon>Fungi</taxon>
        <taxon>Dikarya</taxon>
        <taxon>Ascomycota</taxon>
        <taxon>Saccharomycotina</taxon>
        <taxon>Saccharomycetes</taxon>
        <taxon>Saccharomycodales</taxon>
        <taxon>Saccharomycodaceae</taxon>
        <taxon>Hanseniaspora</taxon>
    </lineage>
</organism>
<dbReference type="GO" id="GO:0005739">
    <property type="term" value="C:mitochondrion"/>
    <property type="evidence" value="ECO:0007669"/>
    <property type="project" value="TreeGrafter"/>
</dbReference>
<dbReference type="STRING" id="56408.A0A1E5R7J2"/>
<dbReference type="Gene3D" id="2.40.30.30">
    <property type="entry name" value="Riboflavin kinase-like"/>
    <property type="match status" value="1"/>
</dbReference>
<dbReference type="SMART" id="SM00904">
    <property type="entry name" value="Flavokinase"/>
    <property type="match status" value="1"/>
</dbReference>
<dbReference type="GO" id="GO:0009231">
    <property type="term" value="P:riboflavin biosynthetic process"/>
    <property type="evidence" value="ECO:0007669"/>
    <property type="project" value="InterPro"/>
</dbReference>
<evidence type="ECO:0000256" key="6">
    <source>
        <dbReference type="ARBA" id="ARBA00022630"/>
    </source>
</evidence>
<accession>A0A1E5R7J2</accession>
<evidence type="ECO:0000256" key="5">
    <source>
        <dbReference type="ARBA" id="ARBA00017394"/>
    </source>
</evidence>
<dbReference type="InParanoid" id="A0A1E5R7J2"/>
<dbReference type="InterPro" id="IPR015865">
    <property type="entry name" value="Riboflavin_kinase_bac/euk"/>
</dbReference>
<keyword evidence="10" id="KW-0067">ATP-binding</keyword>
<evidence type="ECO:0000259" key="12">
    <source>
        <dbReference type="SMART" id="SM00904"/>
    </source>
</evidence>
<dbReference type="Pfam" id="PF01687">
    <property type="entry name" value="Flavokinase"/>
    <property type="match status" value="1"/>
</dbReference>
<evidence type="ECO:0000256" key="8">
    <source>
        <dbReference type="ARBA" id="ARBA00022679"/>
    </source>
</evidence>
<dbReference type="PANTHER" id="PTHR22749">
    <property type="entry name" value="RIBOFLAVIN KINASE/FMN ADENYLYLTRANSFERASE"/>
    <property type="match status" value="1"/>
</dbReference>
<keyword evidence="6" id="KW-0285">Flavoprotein</keyword>
<evidence type="ECO:0000256" key="1">
    <source>
        <dbReference type="ARBA" id="ARBA00003572"/>
    </source>
</evidence>
<evidence type="ECO:0000256" key="11">
    <source>
        <dbReference type="ARBA" id="ARBA00029960"/>
    </source>
</evidence>
<dbReference type="EC" id="2.7.1.26" evidence="4"/>
<evidence type="ECO:0000256" key="7">
    <source>
        <dbReference type="ARBA" id="ARBA00022643"/>
    </source>
</evidence>
<evidence type="ECO:0000313" key="13">
    <source>
        <dbReference type="EMBL" id="OEJ82867.1"/>
    </source>
</evidence>
<comment type="similarity">
    <text evidence="3">Belongs to the flavokinase family.</text>
</comment>
<keyword evidence="9" id="KW-0547">Nucleotide-binding</keyword>
<dbReference type="GO" id="GO:0005524">
    <property type="term" value="F:ATP binding"/>
    <property type="evidence" value="ECO:0007669"/>
    <property type="project" value="UniProtKB-KW"/>
</dbReference>
<dbReference type="InterPro" id="IPR023465">
    <property type="entry name" value="Riboflavin_kinase_dom_sf"/>
</dbReference>
<comment type="caution">
    <text evidence="13">The sequence shown here is derived from an EMBL/GenBank/DDBJ whole genome shotgun (WGS) entry which is preliminary data.</text>
</comment>
<keyword evidence="7" id="KW-0288">FMN</keyword>
<dbReference type="PANTHER" id="PTHR22749:SF6">
    <property type="entry name" value="RIBOFLAVIN KINASE"/>
    <property type="match status" value="1"/>
</dbReference>
<evidence type="ECO:0000256" key="3">
    <source>
        <dbReference type="ARBA" id="ARBA00010108"/>
    </source>
</evidence>
<sequence>MVILLRNDDAPIYESGPIEPFPIGTDYVQIQAGFGRGSAELGIPTANVPLKKLPQQLQEDGFSSGIYFGYAKLKPITNKNIEYIGRPNDPNTKVEFNYGECLKKDEIEVPIPVVFSVGYNVFYGDLTEKVVELHFLHHFDENFYGCLVKFTVLGYIRPERNYPSLDELIKAINTDKDVTKRALGLESFQMYKDII</sequence>
<keyword evidence="8" id="KW-0808">Transferase</keyword>
<evidence type="ECO:0000256" key="2">
    <source>
        <dbReference type="ARBA" id="ARBA00005201"/>
    </source>
</evidence>
<gene>
    <name evidence="13" type="ORF">AWRI3579_g3214</name>
</gene>
<dbReference type="AlphaFoldDB" id="A0A1E5R7J2"/>
<feature type="domain" description="Riboflavin kinase" evidence="12">
    <location>
        <begin position="27"/>
        <end position="184"/>
    </location>
</feature>
<name>A0A1E5R7J2_9ASCO</name>
<evidence type="ECO:0000256" key="10">
    <source>
        <dbReference type="ARBA" id="ARBA00022840"/>
    </source>
</evidence>
<comment type="pathway">
    <text evidence="2">Cofactor biosynthesis; FMN biosynthesis; FMN from riboflavin (ATP route): step 1/1.</text>
</comment>
<dbReference type="GO" id="GO:0008531">
    <property type="term" value="F:riboflavin kinase activity"/>
    <property type="evidence" value="ECO:0007669"/>
    <property type="project" value="UniProtKB-EC"/>
</dbReference>
<dbReference type="EMBL" id="LPNM01000009">
    <property type="protein sequence ID" value="OEJ82867.1"/>
    <property type="molecule type" value="Genomic_DNA"/>
</dbReference>
<protein>
    <recommendedName>
        <fullName evidence="5">Riboflavin kinase</fullName>
        <ecNumber evidence="4">2.7.1.26</ecNumber>
    </recommendedName>
    <alternativeName>
        <fullName evidence="11">Flavin mononucleotide kinase 1</fullName>
    </alternativeName>
</protein>
<evidence type="ECO:0000313" key="14">
    <source>
        <dbReference type="Proteomes" id="UP000095728"/>
    </source>
</evidence>
<evidence type="ECO:0000256" key="4">
    <source>
        <dbReference type="ARBA" id="ARBA00012105"/>
    </source>
</evidence>
<dbReference type="Proteomes" id="UP000095728">
    <property type="component" value="Unassembled WGS sequence"/>
</dbReference>
<reference evidence="14" key="1">
    <citation type="journal article" date="2016" name="Genome Announc.">
        <title>Genome sequences of three species of Hanseniaspora isolated from spontaneous wine fermentations.</title>
        <authorList>
            <person name="Sternes P.R."/>
            <person name="Lee D."/>
            <person name="Kutyna D.R."/>
            <person name="Borneman A.R."/>
        </authorList>
    </citation>
    <scope>NUCLEOTIDE SEQUENCE [LARGE SCALE GENOMIC DNA]</scope>
    <source>
        <strain evidence="14">AWRI3579</strain>
    </source>
</reference>
<keyword evidence="13" id="KW-0418">Kinase</keyword>
<proteinExistence type="inferred from homology"/>
<dbReference type="OrthoDB" id="276388at2759"/>
<keyword evidence="14" id="KW-1185">Reference proteome</keyword>